<sequence>MSRNFPNATPRTLLPGRQPPVVVVVVAAVASMASFDYHAELEVSPTATKEEIRQAYFRLALIHHPDKNPGNVAEATAKFQRLQTAYEQLQNPPTRRQTGAAPAARPQTHRHSYHYDESDSDDYDDFWSDEEDEPYFDVPRYHSYGSSGPSGSYTYYSYDYYEELFESYLADRRRWEQERSARGEAAAREREARHRYEEQQRQAKRAAKEAARQAELEAEQREREAGIAAERAKQDDVWTKAGAVTKDEKLRACLHSDYCKTDKQEKKAKCSACKKNAGVRPFECPHCASFLCHQCQTRFSKRREKAAVSQPESAATSEPEAEEELEEDELEVDAKPTENGHISPEPEEAPEPEEERNTQSAPISEPERKPEAKAGRTNGHSAHPESHPAPKTEPKPVAQTIDDICFSAGIRVSKKAEQQVESDEELARRLQEEWNEEERRQTQAQGNKERQKKDAENQPPEKSKQSKQPAKQKTPRPQKVEAGAAAQPSKKTMEHIARMNEANTATEPPKKPTKQADQTKEVRAATRPPKTSTKQASETKHASAATEPLKGPNEIINQMKEASVAAPPATNPWKHTDPVKEASPAAQLQPKSRVAHENSVNKATPKQSVTDVVPPAPKADGVESDRGEKPGKARCTHCKRFGHLEPDCWLAHPELRRAAGKGVSNFSARQPLGYSLVTELSSLVDVPHEVQPSQATDSSTSLDSEAFIESPETSRDDHPTFTKARCPHCKRFGHVESECWVAHPELKKACKAPLMRNLSQTTQPSVPAESLASAEDAKPVKGKKERCAGCKRVGHLEPQCWIAHPELRKIARSKRSATPVAESSTSVDPAVSPKSFTDEARRNSAFSFSFSPTGTPDSAQSLPQGKPAESENLTQQQESSGPPSSSKPVSRKPNSTRMFPLKEIANSNRSGQQAPLQHKHVQPETSVQQQNPEQTKPPSSNKPNTSKLSGFPVCLKLDTNSCSTPLPAVEDALMTSFGDLTTMRAFRPKLGIWHAEFTERESQVKALKAGVVSVADVSMKIERWRG</sequence>
<dbReference type="InterPro" id="IPR036869">
    <property type="entry name" value="J_dom_sf"/>
</dbReference>
<evidence type="ECO:0000259" key="2">
    <source>
        <dbReference type="PROSITE" id="PS50076"/>
    </source>
</evidence>
<feature type="compositionally biased region" description="Basic and acidic residues" evidence="1">
    <location>
        <begin position="620"/>
        <end position="631"/>
    </location>
</feature>
<evidence type="ECO:0000256" key="1">
    <source>
        <dbReference type="SAM" id="MobiDB-lite"/>
    </source>
</evidence>
<feature type="compositionally biased region" description="Acidic residues" evidence="1">
    <location>
        <begin position="319"/>
        <end position="331"/>
    </location>
</feature>
<keyword evidence="4" id="KW-1185">Reference proteome</keyword>
<feature type="compositionally biased region" description="Low complexity" evidence="1">
    <location>
        <begin position="879"/>
        <end position="895"/>
    </location>
</feature>
<dbReference type="CDD" id="cd06257">
    <property type="entry name" value="DnaJ"/>
    <property type="match status" value="1"/>
</dbReference>
<proteinExistence type="predicted"/>
<feature type="region of interest" description="Disordered" evidence="1">
    <location>
        <begin position="184"/>
        <end position="234"/>
    </location>
</feature>
<feature type="compositionally biased region" description="Basic and acidic residues" evidence="1">
    <location>
        <begin position="382"/>
        <end position="394"/>
    </location>
</feature>
<dbReference type="EMBL" id="ML977370">
    <property type="protein sequence ID" value="KAF2105878.1"/>
    <property type="molecule type" value="Genomic_DNA"/>
</dbReference>
<dbReference type="PRINTS" id="PR00625">
    <property type="entry name" value="JDOMAIN"/>
</dbReference>
<dbReference type="SUPFAM" id="SSF46565">
    <property type="entry name" value="Chaperone J-domain"/>
    <property type="match status" value="1"/>
</dbReference>
<feature type="compositionally biased region" description="Polar residues" evidence="1">
    <location>
        <begin position="598"/>
        <end position="610"/>
    </location>
</feature>
<feature type="region of interest" description="Disordered" evidence="1">
    <location>
        <begin position="88"/>
        <end position="122"/>
    </location>
</feature>
<feature type="compositionally biased region" description="Basic and acidic residues" evidence="1">
    <location>
        <begin position="365"/>
        <end position="374"/>
    </location>
</feature>
<dbReference type="PANTHER" id="PTHR44029">
    <property type="entry name" value="DNAJ HOMOLOG SUBFAMILY C MEMBER 21"/>
    <property type="match status" value="1"/>
</dbReference>
<accession>A0A6A5YIC0</accession>
<feature type="compositionally biased region" description="Basic and acidic residues" evidence="1">
    <location>
        <begin position="425"/>
        <end position="464"/>
    </location>
</feature>
<dbReference type="PANTHER" id="PTHR44029:SF1">
    <property type="entry name" value="DNAJ HOMOLOG SUBFAMILY C MEMBER 21"/>
    <property type="match status" value="1"/>
</dbReference>
<dbReference type="OrthoDB" id="10250354at2759"/>
<dbReference type="GO" id="GO:0003676">
    <property type="term" value="F:nucleic acid binding"/>
    <property type="evidence" value="ECO:0007669"/>
    <property type="project" value="InterPro"/>
</dbReference>
<protein>
    <recommendedName>
        <fullName evidence="2">J domain-containing protein</fullName>
    </recommendedName>
</protein>
<feature type="region of interest" description="Disordered" evidence="1">
    <location>
        <begin position="688"/>
        <end position="719"/>
    </location>
</feature>
<dbReference type="Gene3D" id="1.10.287.110">
    <property type="entry name" value="DnaJ domain"/>
    <property type="match status" value="1"/>
</dbReference>
<evidence type="ECO:0000313" key="3">
    <source>
        <dbReference type="EMBL" id="KAF2105878.1"/>
    </source>
</evidence>
<organism evidence="3 4">
    <name type="scientific">Lophiotrema nucula</name>
    <dbReference type="NCBI Taxonomy" id="690887"/>
    <lineage>
        <taxon>Eukaryota</taxon>
        <taxon>Fungi</taxon>
        <taxon>Dikarya</taxon>
        <taxon>Ascomycota</taxon>
        <taxon>Pezizomycotina</taxon>
        <taxon>Dothideomycetes</taxon>
        <taxon>Pleosporomycetidae</taxon>
        <taxon>Pleosporales</taxon>
        <taxon>Lophiotremataceae</taxon>
        <taxon>Lophiotrema</taxon>
    </lineage>
</organism>
<dbReference type="Proteomes" id="UP000799770">
    <property type="component" value="Unassembled WGS sequence"/>
</dbReference>
<feature type="region of interest" description="Disordered" evidence="1">
    <location>
        <begin position="306"/>
        <end position="633"/>
    </location>
</feature>
<gene>
    <name evidence="3" type="ORF">BDV96DRAFT_694575</name>
</gene>
<feature type="domain" description="J" evidence="2">
    <location>
        <begin position="36"/>
        <end position="119"/>
    </location>
</feature>
<feature type="compositionally biased region" description="Acidic residues" evidence="1">
    <location>
        <begin position="345"/>
        <end position="354"/>
    </location>
</feature>
<dbReference type="InterPro" id="IPR001878">
    <property type="entry name" value="Znf_CCHC"/>
</dbReference>
<feature type="region of interest" description="Disordered" evidence="1">
    <location>
        <begin position="761"/>
        <end position="785"/>
    </location>
</feature>
<feature type="region of interest" description="Disordered" evidence="1">
    <location>
        <begin position="813"/>
        <end position="895"/>
    </location>
</feature>
<dbReference type="PROSITE" id="PS50076">
    <property type="entry name" value="DNAJ_2"/>
    <property type="match status" value="1"/>
</dbReference>
<reference evidence="3" key="1">
    <citation type="journal article" date="2020" name="Stud. Mycol.">
        <title>101 Dothideomycetes genomes: a test case for predicting lifestyles and emergence of pathogens.</title>
        <authorList>
            <person name="Haridas S."/>
            <person name="Albert R."/>
            <person name="Binder M."/>
            <person name="Bloem J."/>
            <person name="Labutti K."/>
            <person name="Salamov A."/>
            <person name="Andreopoulos B."/>
            <person name="Baker S."/>
            <person name="Barry K."/>
            <person name="Bills G."/>
            <person name="Bluhm B."/>
            <person name="Cannon C."/>
            <person name="Castanera R."/>
            <person name="Culley D."/>
            <person name="Daum C."/>
            <person name="Ezra D."/>
            <person name="Gonzalez J."/>
            <person name="Henrissat B."/>
            <person name="Kuo A."/>
            <person name="Liang C."/>
            <person name="Lipzen A."/>
            <person name="Lutzoni F."/>
            <person name="Magnuson J."/>
            <person name="Mondo S."/>
            <person name="Nolan M."/>
            <person name="Ohm R."/>
            <person name="Pangilinan J."/>
            <person name="Park H.-J."/>
            <person name="Ramirez L."/>
            <person name="Alfaro M."/>
            <person name="Sun H."/>
            <person name="Tritt A."/>
            <person name="Yoshinaga Y."/>
            <person name="Zwiers L.-H."/>
            <person name="Turgeon B."/>
            <person name="Goodwin S."/>
            <person name="Spatafora J."/>
            <person name="Crous P."/>
            <person name="Grigoriev I."/>
        </authorList>
    </citation>
    <scope>NUCLEOTIDE SEQUENCE</scope>
    <source>
        <strain evidence="3">CBS 627.86</strain>
    </source>
</reference>
<feature type="compositionally biased region" description="Polar residues" evidence="1">
    <location>
        <begin position="691"/>
        <end position="703"/>
    </location>
</feature>
<evidence type="ECO:0000313" key="4">
    <source>
        <dbReference type="Proteomes" id="UP000799770"/>
    </source>
</evidence>
<dbReference type="AlphaFoldDB" id="A0A6A5YIC0"/>
<feature type="region of interest" description="Disordered" evidence="1">
    <location>
        <begin position="908"/>
        <end position="947"/>
    </location>
</feature>
<dbReference type="GO" id="GO:0005737">
    <property type="term" value="C:cytoplasm"/>
    <property type="evidence" value="ECO:0007669"/>
    <property type="project" value="TreeGrafter"/>
</dbReference>
<feature type="compositionally biased region" description="Polar residues" evidence="1">
    <location>
        <begin position="88"/>
        <end position="97"/>
    </location>
</feature>
<dbReference type="SMART" id="SM00271">
    <property type="entry name" value="DnaJ"/>
    <property type="match status" value="1"/>
</dbReference>
<dbReference type="Pfam" id="PF00226">
    <property type="entry name" value="DnaJ"/>
    <property type="match status" value="1"/>
</dbReference>
<name>A0A6A5YIC0_9PLEO</name>
<dbReference type="GO" id="GO:0008270">
    <property type="term" value="F:zinc ion binding"/>
    <property type="evidence" value="ECO:0007669"/>
    <property type="project" value="InterPro"/>
</dbReference>
<feature type="compositionally biased region" description="Polar residues" evidence="1">
    <location>
        <begin position="852"/>
        <end position="863"/>
    </location>
</feature>
<feature type="compositionally biased region" description="Polar residues" evidence="1">
    <location>
        <begin position="923"/>
        <end position="947"/>
    </location>
</feature>
<dbReference type="InterPro" id="IPR051964">
    <property type="entry name" value="Chaperone_stress_response"/>
</dbReference>
<dbReference type="InterPro" id="IPR001623">
    <property type="entry name" value="DnaJ_domain"/>
</dbReference>
<dbReference type="SMART" id="SM00343">
    <property type="entry name" value="ZnF_C2HC"/>
    <property type="match status" value="3"/>
</dbReference>